<evidence type="ECO:0000256" key="1">
    <source>
        <dbReference type="ARBA" id="ARBA00004173"/>
    </source>
</evidence>
<dbReference type="GO" id="GO:0005739">
    <property type="term" value="C:mitochondrion"/>
    <property type="evidence" value="ECO:0007669"/>
    <property type="project" value="UniProtKB-SubCell"/>
</dbReference>
<feature type="compositionally biased region" description="Basic and acidic residues" evidence="7">
    <location>
        <begin position="95"/>
        <end position="106"/>
    </location>
</feature>
<organism evidence="8 9">
    <name type="scientific">Epicoccum nigrum</name>
    <name type="common">Soil fungus</name>
    <name type="synonym">Epicoccum purpurascens</name>
    <dbReference type="NCBI Taxonomy" id="105696"/>
    <lineage>
        <taxon>Eukaryota</taxon>
        <taxon>Fungi</taxon>
        <taxon>Dikarya</taxon>
        <taxon>Ascomycota</taxon>
        <taxon>Pezizomycotina</taxon>
        <taxon>Dothideomycetes</taxon>
        <taxon>Pleosporomycetidae</taxon>
        <taxon>Pleosporales</taxon>
        <taxon>Pleosporineae</taxon>
        <taxon>Didymellaceae</taxon>
        <taxon>Epicoccum</taxon>
    </lineage>
</organism>
<dbReference type="Pfam" id="PF08293">
    <property type="entry name" value="MRP-S33"/>
    <property type="match status" value="1"/>
</dbReference>
<dbReference type="OrthoDB" id="2257454at2759"/>
<dbReference type="STRING" id="105696.A0A1Y2LIH3"/>
<evidence type="ECO:0000256" key="4">
    <source>
        <dbReference type="ARBA" id="ARBA00023128"/>
    </source>
</evidence>
<dbReference type="GO" id="GO:0005840">
    <property type="term" value="C:ribosome"/>
    <property type="evidence" value="ECO:0007669"/>
    <property type="project" value="UniProtKB-KW"/>
</dbReference>
<dbReference type="PANTHER" id="PTHR13362:SF2">
    <property type="entry name" value="SMALL RIBOSOMAL SUBUNIT PROTEIN MS33"/>
    <property type="match status" value="1"/>
</dbReference>
<evidence type="ECO:0000256" key="3">
    <source>
        <dbReference type="ARBA" id="ARBA00022980"/>
    </source>
</evidence>
<dbReference type="InterPro" id="IPR013219">
    <property type="entry name" value="Ribosomal_mS33"/>
</dbReference>
<comment type="subcellular location">
    <subcellularLocation>
        <location evidence="1">Mitochondrion</location>
    </subcellularLocation>
</comment>
<dbReference type="InParanoid" id="A0A1Y2LIH3"/>
<keyword evidence="4" id="KW-0496">Mitochondrion</keyword>
<dbReference type="EMBL" id="KZ107862">
    <property type="protein sequence ID" value="OSS43681.1"/>
    <property type="molecule type" value="Genomic_DNA"/>
</dbReference>
<gene>
    <name evidence="8" type="ORF">B5807_11571</name>
</gene>
<keyword evidence="3" id="KW-0689">Ribosomal protein</keyword>
<dbReference type="PANTHER" id="PTHR13362">
    <property type="entry name" value="MITOCHONDRIAL RIBOSOMAL PROTEIN S33"/>
    <property type="match status" value="1"/>
</dbReference>
<sequence length="106" mass="12269">MAVPRARVLDLMKASCRVFNTTYNPERVRIGSHIMRQRLKGAAVASYYPPRIGTIAQLRSLYPENELLDDDEEDWLEHLNVARSRGKSVPKKKRTAAESKKFNKRR</sequence>
<accession>A0A1Y2LIH3</accession>
<evidence type="ECO:0000256" key="6">
    <source>
        <dbReference type="ARBA" id="ARBA00035132"/>
    </source>
</evidence>
<evidence type="ECO:0000256" key="7">
    <source>
        <dbReference type="SAM" id="MobiDB-lite"/>
    </source>
</evidence>
<evidence type="ECO:0000256" key="2">
    <source>
        <dbReference type="ARBA" id="ARBA00008970"/>
    </source>
</evidence>
<proteinExistence type="inferred from homology"/>
<dbReference type="GO" id="GO:1990904">
    <property type="term" value="C:ribonucleoprotein complex"/>
    <property type="evidence" value="ECO:0007669"/>
    <property type="project" value="UniProtKB-KW"/>
</dbReference>
<dbReference type="FunCoup" id="A0A1Y2LIH3">
    <property type="interactions" value="167"/>
</dbReference>
<keyword evidence="9" id="KW-1185">Reference proteome</keyword>
<comment type="similarity">
    <text evidence="2">Belongs to the mitochondrion-specific ribosomal protein mS33 family.</text>
</comment>
<keyword evidence="5" id="KW-0687">Ribonucleoprotein</keyword>
<reference evidence="8 9" key="1">
    <citation type="journal article" date="2017" name="Genome Announc.">
        <title>Genome sequence of the saprophytic ascomycete Epicoccum nigrum ICMP 19927 strain isolated from New Zealand.</title>
        <authorList>
            <person name="Fokin M."/>
            <person name="Fleetwood D."/>
            <person name="Weir B.S."/>
            <person name="Villas-Boas S.G."/>
        </authorList>
    </citation>
    <scope>NUCLEOTIDE SEQUENCE [LARGE SCALE GENOMIC DNA]</scope>
    <source>
        <strain evidence="8 9">ICMP 19927</strain>
    </source>
</reference>
<dbReference type="AlphaFoldDB" id="A0A1Y2LIH3"/>
<dbReference type="OMA" id="MKAQCQV"/>
<feature type="compositionally biased region" description="Basic residues" evidence="7">
    <location>
        <begin position="84"/>
        <end position="94"/>
    </location>
</feature>
<feature type="region of interest" description="Disordered" evidence="7">
    <location>
        <begin position="84"/>
        <end position="106"/>
    </location>
</feature>
<protein>
    <recommendedName>
        <fullName evidence="6">Small ribosomal subunit protein mS33</fullName>
    </recommendedName>
</protein>
<dbReference type="Proteomes" id="UP000193240">
    <property type="component" value="Unassembled WGS sequence"/>
</dbReference>
<evidence type="ECO:0000313" key="9">
    <source>
        <dbReference type="Proteomes" id="UP000193240"/>
    </source>
</evidence>
<evidence type="ECO:0000313" key="8">
    <source>
        <dbReference type="EMBL" id="OSS43681.1"/>
    </source>
</evidence>
<evidence type="ECO:0000256" key="5">
    <source>
        <dbReference type="ARBA" id="ARBA00023274"/>
    </source>
</evidence>
<name>A0A1Y2LIH3_EPING</name>